<dbReference type="OrthoDB" id="10263185at2759"/>
<name>A0A9P1FRP0_9DINO</name>
<reference evidence="4" key="2">
    <citation type="submission" date="2024-04" db="EMBL/GenBank/DDBJ databases">
        <authorList>
            <person name="Chen Y."/>
            <person name="Shah S."/>
            <person name="Dougan E. K."/>
            <person name="Thang M."/>
            <person name="Chan C."/>
        </authorList>
    </citation>
    <scope>NUCLEOTIDE SEQUENCE [LARGE SCALE GENOMIC DNA]</scope>
</reference>
<dbReference type="GO" id="GO:0042254">
    <property type="term" value="P:ribosome biogenesis"/>
    <property type="evidence" value="ECO:0007669"/>
    <property type="project" value="InterPro"/>
</dbReference>
<organism evidence="3">
    <name type="scientific">Cladocopium goreaui</name>
    <dbReference type="NCBI Taxonomy" id="2562237"/>
    <lineage>
        <taxon>Eukaryota</taxon>
        <taxon>Sar</taxon>
        <taxon>Alveolata</taxon>
        <taxon>Dinophyceae</taxon>
        <taxon>Suessiales</taxon>
        <taxon>Symbiodiniaceae</taxon>
        <taxon>Cladocopium</taxon>
    </lineage>
</organism>
<dbReference type="Pfam" id="PF03914">
    <property type="entry name" value="CBF"/>
    <property type="match status" value="1"/>
</dbReference>
<feature type="domain" description="CCAAT-binding factor" evidence="2">
    <location>
        <begin position="424"/>
        <end position="544"/>
    </location>
</feature>
<evidence type="ECO:0000313" key="3">
    <source>
        <dbReference type="EMBL" id="CAI3984007.1"/>
    </source>
</evidence>
<comment type="similarity">
    <text evidence="1">Belongs to the CBF/MAK21 family.</text>
</comment>
<keyword evidence="6" id="KW-1185">Reference proteome</keyword>
<dbReference type="EMBL" id="CAMXCT020000853">
    <property type="protein sequence ID" value="CAL1137382.1"/>
    <property type="molecule type" value="Genomic_DNA"/>
</dbReference>
<evidence type="ECO:0000256" key="1">
    <source>
        <dbReference type="ARBA" id="ARBA00007797"/>
    </source>
</evidence>
<dbReference type="InterPro" id="IPR027193">
    <property type="entry name" value="Noc4"/>
</dbReference>
<dbReference type="PANTHER" id="PTHR12455">
    <property type="entry name" value="NUCLEOLAR COMPLEX PROTEIN 4"/>
    <property type="match status" value="1"/>
</dbReference>
<dbReference type="EMBL" id="CAMXCT030000853">
    <property type="protein sequence ID" value="CAL4771319.1"/>
    <property type="molecule type" value="Genomic_DNA"/>
</dbReference>
<dbReference type="AlphaFoldDB" id="A0A9P1FRP0"/>
<sequence length="563" mass="63336">MAETAFRLLEGGDDWRKSLPERPVSENMMRWQKFYHDPCGSLCCFSPDCACIRCSNCRASLTTIPPKRRFQCMECEVLPPESSFDSRPEYCELCFSLPDVLHWHKHFLLVDESGVHQAVERLAGLAEMHSINTDDFPLKDGLGEHETCGICCIEFSADDPATCNVGCTIGHGEGAADGQHGVVDSGMFYHAECRMNWIKAQKTDTYCGQLPLTCKVCFFVADCKAWQSDFQRGVAAIAEFYKEDSGTPVEWEELLLGDAMDIFWSLFFRTDGFLKAQFQIVLTVSDTGRASDLQTAFRGALQRTREKSNALVLVGRTHEEIFERILALLKEVREPQSSASKESEDDEIDNVWLETSRSSKQYRKEYARLFQEAWLKLLGLRVPLAHCTSLLQLLPTKVIPHMGRPLMVADFYLRAFHAGSLELSVLALSGLLLLLTRYGLGDPETLSSSCGEFYSQLYSLLRPATFRLNRRARFQRLAAAALTSALLPARFAAAFAKKCLRVAILCSEPGTIMWLLAVAYGLIQRNHSRCSVLLHRPGEEGKGTAFGFSTEKEKSWKFDLCIR</sequence>
<protein>
    <submittedName>
        <fullName evidence="5">Nucleolar complex protein 4 homolog (NOC4 protein homolog) (NOC4-like protein) (Nucleolar complex-associated protein 4-like protein)</fullName>
    </submittedName>
</protein>
<dbReference type="InterPro" id="IPR005612">
    <property type="entry name" value="CCAAT-binding_factor"/>
</dbReference>
<dbReference type="EMBL" id="CAMXCT010000853">
    <property type="protein sequence ID" value="CAI3984007.1"/>
    <property type="molecule type" value="Genomic_DNA"/>
</dbReference>
<dbReference type="PANTHER" id="PTHR12455:SF0">
    <property type="entry name" value="NUCLEOLAR COMPLEX PROTEIN 4 HOMOLOG"/>
    <property type="match status" value="1"/>
</dbReference>
<evidence type="ECO:0000259" key="2">
    <source>
        <dbReference type="Pfam" id="PF03914"/>
    </source>
</evidence>
<reference evidence="3" key="1">
    <citation type="submission" date="2022-10" db="EMBL/GenBank/DDBJ databases">
        <authorList>
            <person name="Chen Y."/>
            <person name="Dougan E. K."/>
            <person name="Chan C."/>
            <person name="Rhodes N."/>
            <person name="Thang M."/>
        </authorList>
    </citation>
    <scope>NUCLEOTIDE SEQUENCE</scope>
</reference>
<dbReference type="GO" id="GO:0030692">
    <property type="term" value="C:Noc4p-Nop14p complex"/>
    <property type="evidence" value="ECO:0007669"/>
    <property type="project" value="TreeGrafter"/>
</dbReference>
<accession>A0A9P1FRP0</accession>
<evidence type="ECO:0000313" key="6">
    <source>
        <dbReference type="Proteomes" id="UP001152797"/>
    </source>
</evidence>
<evidence type="ECO:0000313" key="5">
    <source>
        <dbReference type="EMBL" id="CAL4771319.1"/>
    </source>
</evidence>
<proteinExistence type="inferred from homology"/>
<gene>
    <name evidence="3" type="ORF">C1SCF055_LOCUS11564</name>
</gene>
<dbReference type="Proteomes" id="UP001152797">
    <property type="component" value="Unassembled WGS sequence"/>
</dbReference>
<evidence type="ECO:0000313" key="4">
    <source>
        <dbReference type="EMBL" id="CAL1137382.1"/>
    </source>
</evidence>
<comment type="caution">
    <text evidence="3">The sequence shown here is derived from an EMBL/GenBank/DDBJ whole genome shotgun (WGS) entry which is preliminary data.</text>
</comment>
<dbReference type="GO" id="GO:0032040">
    <property type="term" value="C:small-subunit processome"/>
    <property type="evidence" value="ECO:0007669"/>
    <property type="project" value="TreeGrafter"/>
</dbReference>